<name>E9HKN9_DAPPU</name>
<feature type="region of interest" description="Disordered" evidence="1">
    <location>
        <begin position="77"/>
        <end position="104"/>
    </location>
</feature>
<feature type="compositionally biased region" description="Basic and acidic residues" evidence="1">
    <location>
        <begin position="93"/>
        <end position="102"/>
    </location>
</feature>
<dbReference type="Proteomes" id="UP000000305">
    <property type="component" value="Unassembled WGS sequence"/>
</dbReference>
<dbReference type="KEGG" id="dpx:DAPPUDRAFT_261199"/>
<reference evidence="2 3" key="1">
    <citation type="journal article" date="2011" name="Science">
        <title>The ecoresponsive genome of Daphnia pulex.</title>
        <authorList>
            <person name="Colbourne J.K."/>
            <person name="Pfrender M.E."/>
            <person name="Gilbert D."/>
            <person name="Thomas W.K."/>
            <person name="Tucker A."/>
            <person name="Oakley T.H."/>
            <person name="Tokishita S."/>
            <person name="Aerts A."/>
            <person name="Arnold G.J."/>
            <person name="Basu M.K."/>
            <person name="Bauer D.J."/>
            <person name="Caceres C.E."/>
            <person name="Carmel L."/>
            <person name="Casola C."/>
            <person name="Choi J.H."/>
            <person name="Detter J.C."/>
            <person name="Dong Q."/>
            <person name="Dusheyko S."/>
            <person name="Eads B.D."/>
            <person name="Frohlich T."/>
            <person name="Geiler-Samerotte K.A."/>
            <person name="Gerlach D."/>
            <person name="Hatcher P."/>
            <person name="Jogdeo S."/>
            <person name="Krijgsveld J."/>
            <person name="Kriventseva E.V."/>
            <person name="Kultz D."/>
            <person name="Laforsch C."/>
            <person name="Lindquist E."/>
            <person name="Lopez J."/>
            <person name="Manak J.R."/>
            <person name="Muller J."/>
            <person name="Pangilinan J."/>
            <person name="Patwardhan R.P."/>
            <person name="Pitluck S."/>
            <person name="Pritham E.J."/>
            <person name="Rechtsteiner A."/>
            <person name="Rho M."/>
            <person name="Rogozin I.B."/>
            <person name="Sakarya O."/>
            <person name="Salamov A."/>
            <person name="Schaack S."/>
            <person name="Shapiro H."/>
            <person name="Shiga Y."/>
            <person name="Skalitzky C."/>
            <person name="Smith Z."/>
            <person name="Souvorov A."/>
            <person name="Sung W."/>
            <person name="Tang Z."/>
            <person name="Tsuchiya D."/>
            <person name="Tu H."/>
            <person name="Vos H."/>
            <person name="Wang M."/>
            <person name="Wolf Y.I."/>
            <person name="Yamagata H."/>
            <person name="Yamada T."/>
            <person name="Ye Y."/>
            <person name="Shaw J.R."/>
            <person name="Andrews J."/>
            <person name="Crease T.J."/>
            <person name="Tang H."/>
            <person name="Lucas S.M."/>
            <person name="Robertson H.M."/>
            <person name="Bork P."/>
            <person name="Koonin E.V."/>
            <person name="Zdobnov E.M."/>
            <person name="Grigoriev I.V."/>
            <person name="Lynch M."/>
            <person name="Boore J.L."/>
        </authorList>
    </citation>
    <scope>NUCLEOTIDE SEQUENCE [LARGE SCALE GENOMIC DNA]</scope>
</reference>
<evidence type="ECO:0000313" key="3">
    <source>
        <dbReference type="Proteomes" id="UP000000305"/>
    </source>
</evidence>
<protein>
    <submittedName>
        <fullName evidence="2">Uncharacterized protein</fullName>
    </submittedName>
</protein>
<evidence type="ECO:0000256" key="1">
    <source>
        <dbReference type="SAM" id="MobiDB-lite"/>
    </source>
</evidence>
<accession>E9HKN9</accession>
<dbReference type="EMBL" id="GL732670">
    <property type="protein sequence ID" value="EFX67689.1"/>
    <property type="molecule type" value="Genomic_DNA"/>
</dbReference>
<organism evidence="2 3">
    <name type="scientific">Daphnia pulex</name>
    <name type="common">Water flea</name>
    <dbReference type="NCBI Taxonomy" id="6669"/>
    <lineage>
        <taxon>Eukaryota</taxon>
        <taxon>Metazoa</taxon>
        <taxon>Ecdysozoa</taxon>
        <taxon>Arthropoda</taxon>
        <taxon>Crustacea</taxon>
        <taxon>Branchiopoda</taxon>
        <taxon>Diplostraca</taxon>
        <taxon>Cladocera</taxon>
        <taxon>Anomopoda</taxon>
        <taxon>Daphniidae</taxon>
        <taxon>Daphnia</taxon>
    </lineage>
</organism>
<proteinExistence type="predicted"/>
<dbReference type="AlphaFoldDB" id="E9HKN9"/>
<dbReference type="HOGENOM" id="CLU_1637117_0_0_1"/>
<keyword evidence="3" id="KW-1185">Reference proteome</keyword>
<dbReference type="InParanoid" id="E9HKN9"/>
<gene>
    <name evidence="2" type="ORF">DAPPUDRAFT_261199</name>
</gene>
<evidence type="ECO:0000313" key="2">
    <source>
        <dbReference type="EMBL" id="EFX67689.1"/>
    </source>
</evidence>
<sequence length="162" mass="18139">MYLSTSRWTYLVVLKQECTTTFTIEAEFVAKSEASKEGTGIKSLLEEIGQETSDPIQLFCDHEGTIKFYNQEMQRSLRGEQTENVSTRTSRRKGGEVAEKKSVGLSQNPSSIIPAILVATSPPIMSATLPRMPLWLPLHHQILTFGWGIVFGFEQPDEGQMN</sequence>
<dbReference type="OrthoDB" id="412285at2759"/>